<dbReference type="GO" id="GO:0005737">
    <property type="term" value="C:cytoplasm"/>
    <property type="evidence" value="ECO:0007669"/>
    <property type="project" value="UniProtKB-SubCell"/>
</dbReference>
<dbReference type="InterPro" id="IPR014729">
    <property type="entry name" value="Rossmann-like_a/b/a_fold"/>
</dbReference>
<feature type="binding site" evidence="2">
    <location>
        <begin position="7"/>
        <end position="20"/>
    </location>
    <ligand>
        <name>ATP</name>
        <dbReference type="ChEBI" id="CHEBI:30616"/>
    </ligand>
</feature>
<dbReference type="SUPFAM" id="SSF52374">
    <property type="entry name" value="Nucleotidylyl transferase"/>
    <property type="match status" value="1"/>
</dbReference>
<dbReference type="GO" id="GO:0005524">
    <property type="term" value="F:ATP binding"/>
    <property type="evidence" value="ECO:0007669"/>
    <property type="project" value="UniProtKB-KW"/>
</dbReference>
<feature type="binding site" evidence="2">
    <location>
        <position position="183"/>
    </location>
    <ligand>
        <name>ATP</name>
        <dbReference type="ChEBI" id="CHEBI:30616"/>
    </ligand>
</feature>
<comment type="catalytic activity">
    <reaction evidence="2">
        <text>cytidine(34) in elongator tRNA(Met) + acetate + ATP = N(4)-acetylcytidine(34) in elongator tRNA(Met) + AMP + diphosphate</text>
        <dbReference type="Rhea" id="RHEA:58144"/>
        <dbReference type="Rhea" id="RHEA-COMP:10693"/>
        <dbReference type="Rhea" id="RHEA-COMP:10694"/>
        <dbReference type="ChEBI" id="CHEBI:30089"/>
        <dbReference type="ChEBI" id="CHEBI:30616"/>
        <dbReference type="ChEBI" id="CHEBI:33019"/>
        <dbReference type="ChEBI" id="CHEBI:74900"/>
        <dbReference type="ChEBI" id="CHEBI:82748"/>
        <dbReference type="ChEBI" id="CHEBI:456215"/>
    </reaction>
</comment>
<proteinExistence type="inferred from homology"/>
<dbReference type="AlphaFoldDB" id="A0A9D1XKI4"/>
<evidence type="ECO:0000256" key="2">
    <source>
        <dbReference type="HAMAP-Rule" id="MF_01539"/>
    </source>
</evidence>
<dbReference type="Proteomes" id="UP000886724">
    <property type="component" value="Unassembled WGS sequence"/>
</dbReference>
<keyword evidence="2" id="KW-0436">Ligase</keyword>
<protein>
    <recommendedName>
        <fullName evidence="2">tRNA(Met) cytidine acetate ligase</fullName>
        <ecNumber evidence="2">6.3.4.-</ecNumber>
    </recommendedName>
</protein>
<dbReference type="PANTHER" id="PTHR37825">
    <property type="entry name" value="TRNA(MET) CYTIDINE ACETATE LIGASE"/>
    <property type="match status" value="1"/>
</dbReference>
<feature type="binding site" evidence="2">
    <location>
        <position position="101"/>
    </location>
    <ligand>
        <name>ATP</name>
        <dbReference type="ChEBI" id="CHEBI:30616"/>
    </ligand>
</feature>
<keyword evidence="2" id="KW-0963">Cytoplasm</keyword>
<comment type="function">
    <text evidence="2">Catalyzes the formation of N(4)-acetylcytidine (ac(4)C) at the wobble position of elongator tRNA(Met), using acetate and ATP as substrates. First activates an acetate ion to form acetyladenylate (Ac-AMP) and then transfers the acetyl group to tRNA to form ac(4)C34.</text>
</comment>
<evidence type="ECO:0000256" key="1">
    <source>
        <dbReference type="ARBA" id="ARBA00022694"/>
    </source>
</evidence>
<dbReference type="NCBIfam" id="NF010192">
    <property type="entry name" value="PRK13671.1"/>
    <property type="match status" value="1"/>
</dbReference>
<dbReference type="NCBIfam" id="NF010191">
    <property type="entry name" value="PRK13670.1"/>
    <property type="match status" value="1"/>
</dbReference>
<comment type="similarity">
    <text evidence="2">Belongs to the TmcAL family.</text>
</comment>
<evidence type="ECO:0000313" key="4">
    <source>
        <dbReference type="Proteomes" id="UP000886724"/>
    </source>
</evidence>
<dbReference type="Pfam" id="PF05636">
    <property type="entry name" value="HIGH_NTase1"/>
    <property type="match status" value="1"/>
</dbReference>
<sequence>MKILGLIVEYNPFHQGHLYHLNQAKELVKPDVTIAIMSSHFVQRGEPAISDKWTRANVAIKNGIDIVVELPFIYSVQSADYFAYGAIDLLNKIGVNNIVFGSENGDIDVFKDIAITIKNNQEEYDDLVKKQMKLGLRYPDACNQALSTLMHKTITTPNDLLGLSYVKEVINNDYPINLHCIKRTNDFHSLKIETISSASAIRNALRNNLDISNQFCNYNDYQEFYFFEDFFPYLRYKILTSSKQELKNIHLVDEGIENLLQEKIATANNMEQFVSSLTSKRYTRSRIQRMLIHILMNNDKETIKQAMDINYLRILKMNKTGQNYLNKIKKSCQYPLVTNYSNYFHPGLEIEFKATKLLSCLSKQPQTLIEKEYKSIPIIKSE</sequence>
<evidence type="ECO:0000313" key="3">
    <source>
        <dbReference type="EMBL" id="HIX80752.1"/>
    </source>
</evidence>
<dbReference type="EC" id="6.3.4.-" evidence="2"/>
<comment type="caution">
    <text evidence="3">The sequence shown here is derived from an EMBL/GenBank/DDBJ whole genome shotgun (WGS) entry which is preliminary data.</text>
</comment>
<dbReference type="GO" id="GO:0006400">
    <property type="term" value="P:tRNA modification"/>
    <property type="evidence" value="ECO:0007669"/>
    <property type="project" value="UniProtKB-UniRule"/>
</dbReference>
<gene>
    <name evidence="2" type="primary">tmcAL</name>
    <name evidence="3" type="ORF">H9980_02125</name>
</gene>
<accession>A0A9D1XKI4</accession>
<dbReference type="InterPro" id="IPR008513">
    <property type="entry name" value="tRNA(Met)_cyd_acetate_ligase"/>
</dbReference>
<dbReference type="PANTHER" id="PTHR37825:SF1">
    <property type="entry name" value="TRNA(MET) CYTIDINE ACETATE LIGASE"/>
    <property type="match status" value="1"/>
</dbReference>
<dbReference type="EMBL" id="DXET01000053">
    <property type="protein sequence ID" value="HIX80752.1"/>
    <property type="molecule type" value="Genomic_DNA"/>
</dbReference>
<name>A0A9D1XKI4_9FIRM</name>
<dbReference type="GO" id="GO:0000049">
    <property type="term" value="F:tRNA binding"/>
    <property type="evidence" value="ECO:0007669"/>
    <property type="project" value="UniProtKB-KW"/>
</dbReference>
<keyword evidence="2" id="KW-0694">RNA-binding</keyword>
<dbReference type="GO" id="GO:0016879">
    <property type="term" value="F:ligase activity, forming carbon-nitrogen bonds"/>
    <property type="evidence" value="ECO:0007669"/>
    <property type="project" value="UniProtKB-UniRule"/>
</dbReference>
<keyword evidence="2" id="KW-0547">Nucleotide-binding</keyword>
<comment type="caution">
    <text evidence="2">Lacks conserved residue(s) required for the propagation of feature annotation.</text>
</comment>
<organism evidence="3 4">
    <name type="scientific">Candidatus Erysipelatoclostridium merdavium</name>
    <dbReference type="NCBI Taxonomy" id="2838566"/>
    <lineage>
        <taxon>Bacteria</taxon>
        <taxon>Bacillati</taxon>
        <taxon>Bacillota</taxon>
        <taxon>Erysipelotrichia</taxon>
        <taxon>Erysipelotrichales</taxon>
        <taxon>Erysipelotrichales incertae sedis</taxon>
    </lineage>
</organism>
<comment type="subcellular location">
    <subcellularLocation>
        <location evidence="2">Cytoplasm</location>
    </subcellularLocation>
</comment>
<keyword evidence="1 2" id="KW-0819">tRNA processing</keyword>
<dbReference type="HAMAP" id="MF_01539">
    <property type="entry name" value="TmcAL"/>
    <property type="match status" value="1"/>
</dbReference>
<reference evidence="3" key="2">
    <citation type="submission" date="2021-04" db="EMBL/GenBank/DDBJ databases">
        <authorList>
            <person name="Gilroy R."/>
        </authorList>
    </citation>
    <scope>NUCLEOTIDE SEQUENCE</scope>
    <source>
        <strain evidence="3">ChiGjej1B1-14440</strain>
    </source>
</reference>
<dbReference type="Gene3D" id="3.40.50.620">
    <property type="entry name" value="HUPs"/>
    <property type="match status" value="1"/>
</dbReference>
<feature type="binding site" evidence="2">
    <location>
        <position position="158"/>
    </location>
    <ligand>
        <name>ATP</name>
        <dbReference type="ChEBI" id="CHEBI:30616"/>
    </ligand>
</feature>
<keyword evidence="2" id="KW-0067">ATP-binding</keyword>
<reference evidence="3" key="1">
    <citation type="journal article" date="2021" name="PeerJ">
        <title>Extensive microbial diversity within the chicken gut microbiome revealed by metagenomics and culture.</title>
        <authorList>
            <person name="Gilroy R."/>
            <person name="Ravi A."/>
            <person name="Getino M."/>
            <person name="Pursley I."/>
            <person name="Horton D.L."/>
            <person name="Alikhan N.F."/>
            <person name="Baker D."/>
            <person name="Gharbi K."/>
            <person name="Hall N."/>
            <person name="Watson M."/>
            <person name="Adriaenssens E.M."/>
            <person name="Foster-Nyarko E."/>
            <person name="Jarju S."/>
            <person name="Secka A."/>
            <person name="Antonio M."/>
            <person name="Oren A."/>
            <person name="Chaudhuri R.R."/>
            <person name="La Ragione R."/>
            <person name="Hildebrand F."/>
            <person name="Pallen M.J."/>
        </authorList>
    </citation>
    <scope>NUCLEOTIDE SEQUENCE</scope>
    <source>
        <strain evidence="3">ChiGjej1B1-14440</strain>
    </source>
</reference>
<keyword evidence="2" id="KW-0820">tRNA-binding</keyword>